<dbReference type="GO" id="GO:0046872">
    <property type="term" value="F:metal ion binding"/>
    <property type="evidence" value="ECO:0007669"/>
    <property type="project" value="UniProtKB-KW"/>
</dbReference>
<keyword evidence="4" id="KW-0378">Hydrolase</keyword>
<dbReference type="CDD" id="cd04056">
    <property type="entry name" value="Peptidases_S53"/>
    <property type="match status" value="1"/>
</dbReference>
<evidence type="ECO:0000256" key="2">
    <source>
        <dbReference type="ARBA" id="ARBA00022670"/>
    </source>
</evidence>
<evidence type="ECO:0000256" key="7">
    <source>
        <dbReference type="ARBA" id="ARBA00023145"/>
    </source>
</evidence>
<keyword evidence="8" id="KW-1133">Transmembrane helix</keyword>
<dbReference type="InterPro" id="IPR036852">
    <property type="entry name" value="Peptidase_S8/S53_dom_sf"/>
</dbReference>
<evidence type="ECO:0000256" key="6">
    <source>
        <dbReference type="ARBA" id="ARBA00022837"/>
    </source>
</evidence>
<reference evidence="11 12" key="1">
    <citation type="journal article" date="2018" name="Front. Microbiol.">
        <title>Hydrolytic Capabilities as a Key to Environmental Success: Chitinolytic and Cellulolytic Acidobacteria From Acidic Sub-arctic Soils and Boreal Peatlands.</title>
        <authorList>
            <person name="Belova S.E."/>
            <person name="Ravin N.V."/>
            <person name="Pankratov T.A."/>
            <person name="Rakitin A.L."/>
            <person name="Ivanova A.A."/>
            <person name="Beletsky A.V."/>
            <person name="Mardanov A.V."/>
            <person name="Sinninghe Damste J.S."/>
            <person name="Dedysh S.N."/>
        </authorList>
    </citation>
    <scope>NUCLEOTIDE SEQUENCE [LARGE SCALE GENOMIC DNA]</scope>
    <source>
        <strain evidence="11 12">SBC82</strain>
    </source>
</reference>
<evidence type="ECO:0000256" key="5">
    <source>
        <dbReference type="ARBA" id="ARBA00022825"/>
    </source>
</evidence>
<dbReference type="SUPFAM" id="SSF54897">
    <property type="entry name" value="Protease propeptides/inhibitors"/>
    <property type="match status" value="1"/>
</dbReference>
<feature type="transmembrane region" description="Helical" evidence="8">
    <location>
        <begin position="1009"/>
        <end position="1029"/>
    </location>
</feature>
<keyword evidence="2" id="KW-0645">Protease</keyword>
<dbReference type="EMBL" id="CP030840">
    <property type="protein sequence ID" value="AXC14487.1"/>
    <property type="molecule type" value="Genomic_DNA"/>
</dbReference>
<dbReference type="PANTHER" id="PTHR14218">
    <property type="entry name" value="PROTEASE S8 TRIPEPTIDYL PEPTIDASE I CLN2"/>
    <property type="match status" value="1"/>
</dbReference>
<dbReference type="InterPro" id="IPR030400">
    <property type="entry name" value="Sedolisin_dom"/>
</dbReference>
<dbReference type="GO" id="GO:0006508">
    <property type="term" value="P:proteolysis"/>
    <property type="evidence" value="ECO:0007669"/>
    <property type="project" value="UniProtKB-KW"/>
</dbReference>
<dbReference type="Pfam" id="PF09286">
    <property type="entry name" value="Pro-kuma_activ"/>
    <property type="match status" value="1"/>
</dbReference>
<keyword evidence="8" id="KW-0472">Membrane</keyword>
<keyword evidence="7" id="KW-0865">Zymogen</keyword>
<accession>A0A2Z5G6R5</accession>
<proteinExistence type="predicted"/>
<dbReference type="RefSeq" id="WP_114209251.1">
    <property type="nucleotide sequence ID" value="NZ_CP030840.1"/>
</dbReference>
<evidence type="ECO:0000256" key="4">
    <source>
        <dbReference type="ARBA" id="ARBA00022801"/>
    </source>
</evidence>
<evidence type="ECO:0000256" key="8">
    <source>
        <dbReference type="SAM" id="Phobius"/>
    </source>
</evidence>
<dbReference type="InterPro" id="IPR013783">
    <property type="entry name" value="Ig-like_fold"/>
</dbReference>
<dbReference type="PROSITE" id="PS00138">
    <property type="entry name" value="SUBTILASE_SER"/>
    <property type="match status" value="1"/>
</dbReference>
<feature type="chain" id="PRO_5016259881" evidence="9">
    <location>
        <begin position="24"/>
        <end position="1063"/>
    </location>
</feature>
<evidence type="ECO:0000313" key="12">
    <source>
        <dbReference type="Proteomes" id="UP000253606"/>
    </source>
</evidence>
<dbReference type="AlphaFoldDB" id="A0A2Z5G6R5"/>
<dbReference type="GO" id="GO:0004252">
    <property type="term" value="F:serine-type endopeptidase activity"/>
    <property type="evidence" value="ECO:0007669"/>
    <property type="project" value="InterPro"/>
</dbReference>
<dbReference type="Pfam" id="PF16640">
    <property type="entry name" value="Big_3_5"/>
    <property type="match status" value="2"/>
</dbReference>
<dbReference type="SUPFAM" id="SSF52743">
    <property type="entry name" value="Subtilisin-like"/>
    <property type="match status" value="1"/>
</dbReference>
<dbReference type="PROSITE" id="PS51695">
    <property type="entry name" value="SEDOLISIN"/>
    <property type="match status" value="1"/>
</dbReference>
<gene>
    <name evidence="11" type="ORF">ACPOL_5233</name>
</gene>
<evidence type="ECO:0000313" key="11">
    <source>
        <dbReference type="EMBL" id="AXC14487.1"/>
    </source>
</evidence>
<keyword evidence="8" id="KW-0812">Transmembrane</keyword>
<dbReference type="CDD" id="cd11377">
    <property type="entry name" value="Pro-peptidase_S53"/>
    <property type="match status" value="1"/>
</dbReference>
<keyword evidence="12" id="KW-1185">Reference proteome</keyword>
<dbReference type="PANTHER" id="PTHR14218:SF15">
    <property type="entry name" value="TRIPEPTIDYL-PEPTIDASE 1"/>
    <property type="match status" value="1"/>
</dbReference>
<dbReference type="InterPro" id="IPR032109">
    <property type="entry name" value="Big_3_5"/>
</dbReference>
<organism evidence="11 12">
    <name type="scientific">Acidisarcina polymorpha</name>
    <dbReference type="NCBI Taxonomy" id="2211140"/>
    <lineage>
        <taxon>Bacteria</taxon>
        <taxon>Pseudomonadati</taxon>
        <taxon>Acidobacteriota</taxon>
        <taxon>Terriglobia</taxon>
        <taxon>Terriglobales</taxon>
        <taxon>Acidobacteriaceae</taxon>
        <taxon>Acidisarcina</taxon>
    </lineage>
</organism>
<evidence type="ECO:0000259" key="10">
    <source>
        <dbReference type="PROSITE" id="PS51695"/>
    </source>
</evidence>
<dbReference type="InterPro" id="IPR050819">
    <property type="entry name" value="Tripeptidyl-peptidase_I"/>
</dbReference>
<dbReference type="InterPro" id="IPR023828">
    <property type="entry name" value="Peptidase_S8_Ser-AS"/>
</dbReference>
<sequence length="1063" mass="106466">MHSFSSRLAGFCLLVFSAAFVVAQSTSQDRIVQPIQAGKVALLQGTAHPLAQAKYDQGPVNASMELHGMSLDFKPSAAQQASLTALLKTQQDPSSPNYRKWLTTEQYAAQFGMSQADIAKATSWLQSQGFTVDHVAESRNSILFSGTAALAEAAFHTQIHRYTVNGESHFANASAVSIPSALVGSVSRVGGLDDFKLKPRYVKLKPRTNTDHSQFTSGGNAPDAGSHYLAPTDFAVIYDLNPLYTAGDNGTGQTIGIIGQTQIVMSDITTFRSNAGLPTNNPTVFTVPNTTPGNDFTNQDINEADLDLEWSGGVAPNASIVFVNSGDVITSLQYAIANKINGVQIPILSISYGGCEPAQSSASVASLEASLQQANAQGQTVIGVAGDDGASDCDEGNANPPVTSAVNGLAVDYPGSSAFVTALGGSEFTGDGTAANPSLGGDQYWAGTGANDLLTSALSYIPEMAWNDTSFDISQGGGIAGGGGGASVLFAKPSWQTGVPGIPSDSMRDVPDLALNASVDHDGYLVCTQIIPDSDTNPTPTNADFTSSCVNGFRFSDLRSPDDETTTTFGGTSAAAPSFAGVLALIEQKLGVPQGLGNINPTLYTLAANPTTYASAFHDITTGNNIVPCVPGTPTGPASATQCPSSGSFGYSAGTGYDQATGLGSIDGSNLATAFTSVATKAGTTTTVAVSANPAVGATVTLTATVTPNTGATTPTGSVTFTVDGTVLGAAVPLASGGASTTTTFATGGSHTVLAAYSGDTNYYASTSTANAFTVATGTAAAPTTTAVTVSPASVPLGGSLTISATVTAPAGGALAGTLNFFAGATQLNPTPVAILPGANGVGTATYTVTSVSTSAGFTVGTTTITANYGGTAVFAASSGTAALTVTNPGITLAVGNITIPSASPGNSGTSTITLTSTGGYAGTVNLTATASSLNADYAISPTSVTLASGGTGTSSITIQTVAADLRKAPHSGLQKAPAGNRVIVGAAAAFGSIFLLGIPGFRRRRWPMLTALLLLGALGAGLGCGGGVSSASPSGTYTVTVTAADTVNSAITTSTNFTVTIR</sequence>
<dbReference type="GO" id="GO:0008240">
    <property type="term" value="F:tripeptidyl-peptidase activity"/>
    <property type="evidence" value="ECO:0007669"/>
    <property type="project" value="TreeGrafter"/>
</dbReference>
<evidence type="ECO:0000256" key="3">
    <source>
        <dbReference type="ARBA" id="ARBA00022723"/>
    </source>
</evidence>
<dbReference type="SMART" id="SM00944">
    <property type="entry name" value="Pro-kuma_activ"/>
    <property type="match status" value="1"/>
</dbReference>
<dbReference type="KEGG" id="abas:ACPOL_5233"/>
<feature type="domain" description="Peptidase S53" evidence="10">
    <location>
        <begin position="228"/>
        <end position="678"/>
    </location>
</feature>
<dbReference type="Gene3D" id="2.60.40.10">
    <property type="entry name" value="Immunoglobulins"/>
    <property type="match status" value="2"/>
</dbReference>
<name>A0A2Z5G6R5_9BACT</name>
<evidence type="ECO:0000256" key="1">
    <source>
        <dbReference type="ARBA" id="ARBA00001913"/>
    </source>
</evidence>
<protein>
    <submittedName>
        <fullName evidence="11">Multicopper oxidase</fullName>
    </submittedName>
</protein>
<dbReference type="InterPro" id="IPR015366">
    <property type="entry name" value="S53_propep"/>
</dbReference>
<keyword evidence="6" id="KW-0106">Calcium</keyword>
<keyword evidence="3" id="KW-0479">Metal-binding</keyword>
<dbReference type="OrthoDB" id="127592at2"/>
<dbReference type="Gene3D" id="3.40.50.200">
    <property type="entry name" value="Peptidase S8/S53 domain"/>
    <property type="match status" value="1"/>
</dbReference>
<feature type="transmembrane region" description="Helical" evidence="8">
    <location>
        <begin position="983"/>
        <end position="1002"/>
    </location>
</feature>
<feature type="signal peptide" evidence="9">
    <location>
        <begin position="1"/>
        <end position="23"/>
    </location>
</feature>
<comment type="cofactor">
    <cofactor evidence="1">
        <name>Ca(2+)</name>
        <dbReference type="ChEBI" id="CHEBI:29108"/>
    </cofactor>
</comment>
<dbReference type="Proteomes" id="UP000253606">
    <property type="component" value="Chromosome"/>
</dbReference>
<keyword evidence="5" id="KW-0720">Serine protease</keyword>
<keyword evidence="9" id="KW-0732">Signal</keyword>
<evidence type="ECO:0000256" key="9">
    <source>
        <dbReference type="SAM" id="SignalP"/>
    </source>
</evidence>